<protein>
    <recommendedName>
        <fullName evidence="2">Repressor Rok winged helix domain-containing protein</fullName>
    </recommendedName>
</protein>
<feature type="domain" description="Repressor Rok winged helix" evidence="2">
    <location>
        <begin position="59"/>
        <end position="111"/>
    </location>
</feature>
<gene>
    <name evidence="3" type="ORF">PVE99_19925</name>
</gene>
<reference evidence="3 4" key="1">
    <citation type="submission" date="2023-02" db="EMBL/GenBank/DDBJ databases">
        <authorList>
            <person name="Olszewska D."/>
        </authorList>
    </citation>
    <scope>NUCLEOTIDE SEQUENCE [LARGE SCALE GENOMIC DNA]</scope>
    <source>
        <strain evidence="3 4">FDU301</strain>
    </source>
</reference>
<dbReference type="Proteomes" id="UP001213771">
    <property type="component" value="Unassembled WGS sequence"/>
</dbReference>
<dbReference type="InterPro" id="IPR056984">
    <property type="entry name" value="WH_Rok"/>
</dbReference>
<sequence>MENEREYWQNRLKELNKAIVDLNIERRNVRKQLIRLEKNEQKPVPKEDMKHRTTVETVCLLTSHPSKVFTSKEILEHLHREVGYTINNFAPVYRYVKEVEPNIVQVRRGYYMYKP</sequence>
<dbReference type="AlphaFoldDB" id="A0ABD4WWN0"/>
<dbReference type="EMBL" id="JARAOX010000198">
    <property type="protein sequence ID" value="MDD9784636.1"/>
    <property type="molecule type" value="Genomic_DNA"/>
</dbReference>
<comment type="caution">
    <text evidence="3">The sequence shown here is derived from an EMBL/GenBank/DDBJ whole genome shotgun (WGS) entry which is preliminary data.</text>
</comment>
<name>A0ABD4WWN0_PRIMG</name>
<keyword evidence="1" id="KW-0175">Coiled coil</keyword>
<feature type="coiled-coil region" evidence="1">
    <location>
        <begin position="5"/>
        <end position="39"/>
    </location>
</feature>
<evidence type="ECO:0000313" key="3">
    <source>
        <dbReference type="EMBL" id="MDD9784636.1"/>
    </source>
</evidence>
<dbReference type="Pfam" id="PF23159">
    <property type="entry name" value="WHD_Rok"/>
    <property type="match status" value="1"/>
</dbReference>
<organism evidence="3 4">
    <name type="scientific">Priestia megaterium</name>
    <name type="common">Bacillus megaterium</name>
    <dbReference type="NCBI Taxonomy" id="1404"/>
    <lineage>
        <taxon>Bacteria</taxon>
        <taxon>Bacillati</taxon>
        <taxon>Bacillota</taxon>
        <taxon>Bacilli</taxon>
        <taxon>Bacillales</taxon>
        <taxon>Bacillaceae</taxon>
        <taxon>Priestia</taxon>
    </lineage>
</organism>
<evidence type="ECO:0000256" key="1">
    <source>
        <dbReference type="SAM" id="Coils"/>
    </source>
</evidence>
<evidence type="ECO:0000313" key="4">
    <source>
        <dbReference type="Proteomes" id="UP001213771"/>
    </source>
</evidence>
<proteinExistence type="predicted"/>
<evidence type="ECO:0000259" key="2">
    <source>
        <dbReference type="Pfam" id="PF23159"/>
    </source>
</evidence>
<dbReference type="RefSeq" id="WP_177564397.1">
    <property type="nucleotide sequence ID" value="NZ_CP058268.1"/>
</dbReference>
<accession>A0ABD4WWN0</accession>